<sequence>METIREKLQKLLVANEQIMDNQPSDDLYLEWAELAKAVSDLMNGFVKVLDSAEACRDLQKSYFKSRKLGHTYDASKLLDDSKKAEKALDDLIKHWSNQITPPLQGSQISLFE</sequence>
<evidence type="ECO:0000313" key="1">
    <source>
        <dbReference type="EMBL" id="MVM34419.1"/>
    </source>
</evidence>
<comment type="caution">
    <text evidence="1">The sequence shown here is derived from an EMBL/GenBank/DDBJ whole genome shotgun (WGS) entry which is preliminary data.</text>
</comment>
<gene>
    <name evidence="1" type="ORF">GO755_30590</name>
</gene>
<name>A0A7K1SKT3_9BACT</name>
<reference evidence="1 2" key="1">
    <citation type="submission" date="2019-12" db="EMBL/GenBank/DDBJ databases">
        <title>Spirosoma sp. HMF4905 genome sequencing and assembly.</title>
        <authorList>
            <person name="Kang H."/>
            <person name="Cha I."/>
            <person name="Kim H."/>
            <person name="Joh K."/>
        </authorList>
    </citation>
    <scope>NUCLEOTIDE SEQUENCE [LARGE SCALE GENOMIC DNA]</scope>
    <source>
        <strain evidence="1 2">HMF4905</strain>
    </source>
</reference>
<accession>A0A7K1SKT3</accession>
<keyword evidence="2" id="KW-1185">Reference proteome</keyword>
<evidence type="ECO:0000313" key="2">
    <source>
        <dbReference type="Proteomes" id="UP000436006"/>
    </source>
</evidence>
<dbReference type="AlphaFoldDB" id="A0A7K1SKT3"/>
<organism evidence="1 2">
    <name type="scientific">Spirosoma arboris</name>
    <dbReference type="NCBI Taxonomy" id="2682092"/>
    <lineage>
        <taxon>Bacteria</taxon>
        <taxon>Pseudomonadati</taxon>
        <taxon>Bacteroidota</taxon>
        <taxon>Cytophagia</taxon>
        <taxon>Cytophagales</taxon>
        <taxon>Cytophagaceae</taxon>
        <taxon>Spirosoma</taxon>
    </lineage>
</organism>
<protein>
    <submittedName>
        <fullName evidence="1">Uncharacterized protein</fullName>
    </submittedName>
</protein>
<dbReference type="Proteomes" id="UP000436006">
    <property type="component" value="Unassembled WGS sequence"/>
</dbReference>
<proteinExistence type="predicted"/>
<dbReference type="EMBL" id="WPIN01000015">
    <property type="protein sequence ID" value="MVM34419.1"/>
    <property type="molecule type" value="Genomic_DNA"/>
</dbReference>
<dbReference type="RefSeq" id="WP_157589238.1">
    <property type="nucleotide sequence ID" value="NZ_WPIN01000015.1"/>
</dbReference>